<keyword evidence="1" id="KW-1185">Reference proteome</keyword>
<dbReference type="AlphaFoldDB" id="A0A1I7YL29"/>
<accession>A0A1I7YL29</accession>
<dbReference type="Proteomes" id="UP000095287">
    <property type="component" value="Unplaced"/>
</dbReference>
<evidence type="ECO:0000313" key="2">
    <source>
        <dbReference type="WBParaSite" id="L893_g17405.t1"/>
    </source>
</evidence>
<proteinExistence type="predicted"/>
<name>A0A1I7YL29_9BILA</name>
<protein>
    <submittedName>
        <fullName evidence="2">Secreted protein</fullName>
    </submittedName>
</protein>
<dbReference type="WBParaSite" id="L893_g17405.t1">
    <property type="protein sequence ID" value="L893_g17405.t1"/>
    <property type="gene ID" value="L893_g17405"/>
</dbReference>
<reference evidence="2" key="1">
    <citation type="submission" date="2016-11" db="UniProtKB">
        <authorList>
            <consortium name="WormBaseParasite"/>
        </authorList>
    </citation>
    <scope>IDENTIFICATION</scope>
</reference>
<organism evidence="1 2">
    <name type="scientific">Steinernema glaseri</name>
    <dbReference type="NCBI Taxonomy" id="37863"/>
    <lineage>
        <taxon>Eukaryota</taxon>
        <taxon>Metazoa</taxon>
        <taxon>Ecdysozoa</taxon>
        <taxon>Nematoda</taxon>
        <taxon>Chromadorea</taxon>
        <taxon>Rhabditida</taxon>
        <taxon>Tylenchina</taxon>
        <taxon>Panagrolaimomorpha</taxon>
        <taxon>Strongyloidoidea</taxon>
        <taxon>Steinernematidae</taxon>
        <taxon>Steinernema</taxon>
    </lineage>
</organism>
<evidence type="ECO:0000313" key="1">
    <source>
        <dbReference type="Proteomes" id="UP000095287"/>
    </source>
</evidence>
<sequence>MLARWRSLHFFRPPLTARFTSVDPLGSNAQRVAVAIICLPCHQRVSKDLNICDNENERLDSQRSHMHP</sequence>